<protein>
    <submittedName>
        <fullName evidence="2">Uncharacterized protein</fullName>
    </submittedName>
</protein>
<dbReference type="Proteomes" id="UP000299102">
    <property type="component" value="Unassembled WGS sequence"/>
</dbReference>
<feature type="region of interest" description="Disordered" evidence="1">
    <location>
        <begin position="31"/>
        <end position="71"/>
    </location>
</feature>
<gene>
    <name evidence="2" type="ORF">EVAR_44377_1</name>
</gene>
<evidence type="ECO:0000313" key="2">
    <source>
        <dbReference type="EMBL" id="GBP59137.1"/>
    </source>
</evidence>
<evidence type="ECO:0000256" key="1">
    <source>
        <dbReference type="SAM" id="MobiDB-lite"/>
    </source>
</evidence>
<evidence type="ECO:0000313" key="3">
    <source>
        <dbReference type="Proteomes" id="UP000299102"/>
    </source>
</evidence>
<dbReference type="AlphaFoldDB" id="A0A4C1XA65"/>
<accession>A0A4C1XA65</accession>
<proteinExistence type="predicted"/>
<keyword evidence="3" id="KW-1185">Reference proteome</keyword>
<reference evidence="2 3" key="1">
    <citation type="journal article" date="2019" name="Commun. Biol.">
        <title>The bagworm genome reveals a unique fibroin gene that provides high tensile strength.</title>
        <authorList>
            <person name="Kono N."/>
            <person name="Nakamura H."/>
            <person name="Ohtoshi R."/>
            <person name="Tomita M."/>
            <person name="Numata K."/>
            <person name="Arakawa K."/>
        </authorList>
    </citation>
    <scope>NUCLEOTIDE SEQUENCE [LARGE SCALE GENOMIC DNA]</scope>
</reference>
<comment type="caution">
    <text evidence="2">The sequence shown here is derived from an EMBL/GenBank/DDBJ whole genome shotgun (WGS) entry which is preliminary data.</text>
</comment>
<dbReference type="EMBL" id="BGZK01000753">
    <property type="protein sequence ID" value="GBP59137.1"/>
    <property type="molecule type" value="Genomic_DNA"/>
</dbReference>
<organism evidence="2 3">
    <name type="scientific">Eumeta variegata</name>
    <name type="common">Bagworm moth</name>
    <name type="synonym">Eumeta japonica</name>
    <dbReference type="NCBI Taxonomy" id="151549"/>
    <lineage>
        <taxon>Eukaryota</taxon>
        <taxon>Metazoa</taxon>
        <taxon>Ecdysozoa</taxon>
        <taxon>Arthropoda</taxon>
        <taxon>Hexapoda</taxon>
        <taxon>Insecta</taxon>
        <taxon>Pterygota</taxon>
        <taxon>Neoptera</taxon>
        <taxon>Endopterygota</taxon>
        <taxon>Lepidoptera</taxon>
        <taxon>Glossata</taxon>
        <taxon>Ditrysia</taxon>
        <taxon>Tineoidea</taxon>
        <taxon>Psychidae</taxon>
        <taxon>Oiketicinae</taxon>
        <taxon>Eumeta</taxon>
    </lineage>
</organism>
<sequence>MARIPRERDATAASPVVRAIIDLIRQRFSPIYPEPDKADRHCPWPTDYATAAPYASSGHGRRPRGPSPAPR</sequence>
<name>A0A4C1XA65_EUMVA</name>